<keyword evidence="2" id="KW-1185">Reference proteome</keyword>
<evidence type="ECO:0000313" key="1">
    <source>
        <dbReference type="EMBL" id="ACL34512.1"/>
    </source>
</evidence>
<gene>
    <name evidence="1" type="ORF">BGAPBR_K0052</name>
</gene>
<dbReference type="EMBL" id="CP001302">
    <property type="protein sequence ID" value="ACL34512.1"/>
    <property type="molecule type" value="Genomic_DNA"/>
</dbReference>
<organism evidence="1 2">
    <name type="scientific">Borreliella garinii PBr</name>
    <dbReference type="NCBI Taxonomy" id="498743"/>
    <lineage>
        <taxon>Bacteria</taxon>
        <taxon>Pseudomonadati</taxon>
        <taxon>Spirochaetota</taxon>
        <taxon>Spirochaetia</taxon>
        <taxon>Spirochaetales</taxon>
        <taxon>Borreliaceae</taxon>
        <taxon>Borreliella</taxon>
    </lineage>
</organism>
<dbReference type="AlphaFoldDB" id="B8F0T5"/>
<protein>
    <submittedName>
        <fullName evidence="1">Uncharacterized protein</fullName>
    </submittedName>
</protein>
<evidence type="ECO:0000313" key="2">
    <source>
        <dbReference type="Proteomes" id="UP000006103"/>
    </source>
</evidence>
<name>B8F0T5_BORGR</name>
<sequence length="39" mass="4845">MINVITRFYTRDVEKNLLVYYKLNYPIQTCYTKIKDYYG</sequence>
<reference evidence="1 2" key="1">
    <citation type="journal article" date="2011" name="J. Bacteriol.">
        <title>Whole-genome sequences of two Borrelia afzelii and two Borrelia garinii Lyme disease agent isolates.</title>
        <authorList>
            <person name="Casjens S.R."/>
            <person name="Mongodin E.F."/>
            <person name="Qiu W.-G."/>
            <person name="Dunn J.J."/>
            <person name="Luft B.J."/>
            <person name="Fraser-Liggett C.M."/>
            <person name="Schutzer S.E."/>
        </authorList>
    </citation>
    <scope>NUCLEOTIDE SEQUENCE [LARGE SCALE GENOMIC DNA]</scope>
    <source>
        <strain evidence="1 2">PBr</strain>
    </source>
</reference>
<dbReference type="Proteomes" id="UP000006103">
    <property type="component" value="Plasmid PBr_lp36"/>
</dbReference>
<proteinExistence type="predicted"/>
<geneLocation type="plasmid" evidence="1 2">
    <name>PBr_lp36</name>
</geneLocation>
<keyword evidence="1" id="KW-0614">Plasmid</keyword>
<accession>B8F0T5</accession>